<keyword evidence="2" id="KW-0456">Lyase</keyword>
<protein>
    <submittedName>
        <fullName evidence="4">Enoyl-CoA hydratase-related protein</fullName>
    </submittedName>
</protein>
<gene>
    <name evidence="4" type="ORF">M1B35_28125</name>
</gene>
<sequence length="258" mass="27598">MTYQYISVEREGHLTLVTLQRPDSHNALNAAAHEELQQAFDAFADDEQQWVAIITGAGSKAFCAGHDLKQQANGGGLVTPTKGFAGLSARFDLNKPVIAAVNGVAMGGGFELALACDLIIASPHAVFALPEPKVGLAALAGGLQRLPRLIGLKHSMGMLLTGRRVSAQEGRELGFVNEVAEDDVLTAARRWAEAIMACSPLSVRATKEAVLRGLDTPIERALVDEWDYPQMQAMLASSDAIEGPQAFAEKRQPVWTGR</sequence>
<dbReference type="CDD" id="cd06558">
    <property type="entry name" value="crotonase-like"/>
    <property type="match status" value="1"/>
</dbReference>
<dbReference type="Gene3D" id="3.90.226.10">
    <property type="entry name" value="2-enoyl-CoA Hydratase, Chain A, domain 1"/>
    <property type="match status" value="1"/>
</dbReference>
<dbReference type="InterPro" id="IPR029045">
    <property type="entry name" value="ClpP/crotonase-like_dom_sf"/>
</dbReference>
<reference evidence="4 5" key="2">
    <citation type="journal article" date="2023" name="Plant Pathol.">
        <title>Dismantling and reorganizing Pseudomonas marginalis sensu#lato.</title>
        <authorList>
            <person name="Sawada H."/>
            <person name="Fujikawa T."/>
            <person name="Satou M."/>
        </authorList>
    </citation>
    <scope>NUCLEOTIDE SEQUENCE [LARGE SCALE GENOMIC DNA]</scope>
    <source>
        <strain evidence="4 5">MAFF 302046</strain>
    </source>
</reference>
<reference evidence="4 5" key="1">
    <citation type="journal article" date="2022" name="Int. J. Syst. Evol. Microbiol.">
        <title>Pseudomonas aegrilactucae sp. nov. and Pseudomonas morbosilactucae sp. nov., pathogens causing bacterial rot of lettuce in Japan.</title>
        <authorList>
            <person name="Sawada H."/>
            <person name="Fujikawa T."/>
            <person name="Satou M."/>
        </authorList>
    </citation>
    <scope>NUCLEOTIDE SEQUENCE [LARGE SCALE GENOMIC DNA]</scope>
    <source>
        <strain evidence="4 5">MAFF 302046</strain>
    </source>
</reference>
<dbReference type="SUPFAM" id="SSF52096">
    <property type="entry name" value="ClpP/crotonase"/>
    <property type="match status" value="1"/>
</dbReference>
<comment type="caution">
    <text evidence="4">The sequence shown here is derived from an EMBL/GenBank/DDBJ whole genome shotgun (WGS) entry which is preliminary data.</text>
</comment>
<name>A0ABT0JPS7_9PSED</name>
<organism evidence="4 5">
    <name type="scientific">Pseudomonas morbosilactucae</name>
    <dbReference type="NCBI Taxonomy" id="2938197"/>
    <lineage>
        <taxon>Bacteria</taxon>
        <taxon>Pseudomonadati</taxon>
        <taxon>Pseudomonadota</taxon>
        <taxon>Gammaproteobacteria</taxon>
        <taxon>Pseudomonadales</taxon>
        <taxon>Pseudomonadaceae</taxon>
        <taxon>Pseudomonas</taxon>
    </lineage>
</organism>
<evidence type="ECO:0000313" key="4">
    <source>
        <dbReference type="EMBL" id="MCK9817895.1"/>
    </source>
</evidence>
<dbReference type="PANTHER" id="PTHR11941:SF54">
    <property type="entry name" value="ENOYL-COA HYDRATASE, MITOCHONDRIAL"/>
    <property type="match status" value="1"/>
</dbReference>
<dbReference type="Gene3D" id="1.10.12.10">
    <property type="entry name" value="Lyase 2-enoyl-coa Hydratase, Chain A, domain 2"/>
    <property type="match status" value="1"/>
</dbReference>
<dbReference type="RefSeq" id="WP_268263681.1">
    <property type="nucleotide sequence ID" value="NZ_JALQCX010000064.1"/>
</dbReference>
<dbReference type="Proteomes" id="UP001155163">
    <property type="component" value="Unassembled WGS sequence"/>
</dbReference>
<dbReference type="PANTHER" id="PTHR11941">
    <property type="entry name" value="ENOYL-COA HYDRATASE-RELATED"/>
    <property type="match status" value="1"/>
</dbReference>
<proteinExistence type="inferred from homology"/>
<dbReference type="InterPro" id="IPR018376">
    <property type="entry name" value="Enoyl-CoA_hyd/isom_CS"/>
</dbReference>
<evidence type="ECO:0000256" key="1">
    <source>
        <dbReference type="ARBA" id="ARBA00005254"/>
    </source>
</evidence>
<dbReference type="Pfam" id="PF00378">
    <property type="entry name" value="ECH_1"/>
    <property type="match status" value="1"/>
</dbReference>
<evidence type="ECO:0000256" key="2">
    <source>
        <dbReference type="ARBA" id="ARBA00023239"/>
    </source>
</evidence>
<evidence type="ECO:0000256" key="3">
    <source>
        <dbReference type="RuleBase" id="RU003707"/>
    </source>
</evidence>
<dbReference type="EMBL" id="JALQCX010000064">
    <property type="protein sequence ID" value="MCK9817895.1"/>
    <property type="molecule type" value="Genomic_DNA"/>
</dbReference>
<evidence type="ECO:0000313" key="5">
    <source>
        <dbReference type="Proteomes" id="UP001155163"/>
    </source>
</evidence>
<dbReference type="PROSITE" id="PS00166">
    <property type="entry name" value="ENOYL_COA_HYDRATASE"/>
    <property type="match status" value="1"/>
</dbReference>
<keyword evidence="5" id="KW-1185">Reference proteome</keyword>
<dbReference type="InterPro" id="IPR014748">
    <property type="entry name" value="Enoyl-CoA_hydra_C"/>
</dbReference>
<comment type="similarity">
    <text evidence="1 3">Belongs to the enoyl-CoA hydratase/isomerase family.</text>
</comment>
<accession>A0ABT0JPS7</accession>
<dbReference type="InterPro" id="IPR001753">
    <property type="entry name" value="Enoyl-CoA_hydra/iso"/>
</dbReference>